<keyword evidence="2" id="KW-1185">Reference proteome</keyword>
<evidence type="ECO:0000313" key="2">
    <source>
        <dbReference type="Proteomes" id="UP000789405"/>
    </source>
</evidence>
<proteinExistence type="predicted"/>
<evidence type="ECO:0000313" key="1">
    <source>
        <dbReference type="EMBL" id="CAG8742453.1"/>
    </source>
</evidence>
<dbReference type="EMBL" id="CAJVPY010013745">
    <property type="protein sequence ID" value="CAG8742453.1"/>
    <property type="molecule type" value="Genomic_DNA"/>
</dbReference>
<comment type="caution">
    <text evidence="1">The sequence shown here is derived from an EMBL/GenBank/DDBJ whole genome shotgun (WGS) entry which is preliminary data.</text>
</comment>
<organism evidence="1 2">
    <name type="scientific">Dentiscutata erythropus</name>
    <dbReference type="NCBI Taxonomy" id="1348616"/>
    <lineage>
        <taxon>Eukaryota</taxon>
        <taxon>Fungi</taxon>
        <taxon>Fungi incertae sedis</taxon>
        <taxon>Mucoromycota</taxon>
        <taxon>Glomeromycotina</taxon>
        <taxon>Glomeromycetes</taxon>
        <taxon>Diversisporales</taxon>
        <taxon>Gigasporaceae</taxon>
        <taxon>Dentiscutata</taxon>
    </lineage>
</organism>
<feature type="non-terminal residue" evidence="1">
    <location>
        <position position="1"/>
    </location>
</feature>
<sequence>SPIALEDYLDNSYNDVPSDIHNLFLTQLAARTFEIDVPKSKRQKLNI</sequence>
<dbReference type="AlphaFoldDB" id="A0A9N9NLA6"/>
<accession>A0A9N9NLA6</accession>
<name>A0A9N9NLA6_9GLOM</name>
<protein>
    <submittedName>
        <fullName evidence="1">2989_t:CDS:1</fullName>
    </submittedName>
</protein>
<reference evidence="1" key="1">
    <citation type="submission" date="2021-06" db="EMBL/GenBank/DDBJ databases">
        <authorList>
            <person name="Kallberg Y."/>
            <person name="Tangrot J."/>
            <person name="Rosling A."/>
        </authorList>
    </citation>
    <scope>NUCLEOTIDE SEQUENCE</scope>
    <source>
        <strain evidence="1">MA453B</strain>
    </source>
</reference>
<dbReference type="Proteomes" id="UP000789405">
    <property type="component" value="Unassembled WGS sequence"/>
</dbReference>
<gene>
    <name evidence="1" type="ORF">DERYTH_LOCUS16129</name>
</gene>